<feature type="transmembrane region" description="Helical" evidence="1">
    <location>
        <begin position="1190"/>
        <end position="1208"/>
    </location>
</feature>
<feature type="transmembrane region" description="Helical" evidence="1">
    <location>
        <begin position="658"/>
        <end position="682"/>
    </location>
</feature>
<feature type="transmembrane region" description="Helical" evidence="1">
    <location>
        <begin position="1125"/>
        <end position="1148"/>
    </location>
</feature>
<reference evidence="2" key="1">
    <citation type="submission" date="2021-01" db="EMBL/GenBank/DDBJ databases">
        <authorList>
            <person name="Li R."/>
            <person name="Bekaert M."/>
        </authorList>
    </citation>
    <scope>NUCLEOTIDE SEQUENCE</scope>
    <source>
        <strain evidence="2">Farmed</strain>
    </source>
</reference>
<keyword evidence="3" id="KW-1185">Reference proteome</keyword>
<name>A0A812CEF6_ACAPH</name>
<sequence length="1579" mass="183966">MTTREQHSSFNFFHFQQRSFLWYGLFSHSSDVHYTKVFCVVRIVQSFLYRSLHKGLFCGTDRPVIPLSFITQRSFLWYGSSSHSSIVHYTKVFSVVRIVQSFLYRSLHKGLFCGLFCGTDCSVIPLSFITHKGLFLWYGLFSHSSDVHYTKVFFLWYGSFIHFFSDVQSFYRSHKGVFLWYGLFSHSSIVHYTRSFLWYDCSVIPLTFITPKVFVLYGKVFSVVRIVQSFLYRSLHKGLFCGTDCPVIPLTFITQRCFLWSFLWYGLFSHSSIVHYNCGKGLFCGTDCPVIPLSFITQKVFPVVRNVQSFLYRSLHKCLFCGTDCSVIPLTFITQRSFLWYGLSSHSSIVHYTKRSFLFIPLSFTNGSCHFSVVRIVQSFLYRSLHKGVFCGTDCSVIPLTFITQRCFLWYGLFSHFSDVLYTKVFSVVWIVQSFLYRSLHKGLFCGTDCSVIPLSFITQRSFLWYGLSSHSSDVHYTKVFSVVRIVQSFLYCSLHKDVFCGMDCSVIPLSFITQRSFLWYGLSSHSSDVHYTKVFSVVRIFQSFLYCSLHKDVFCGTDCSVIPLSFITQRCFLWYGLFSHSSIVHYTKVFSVVRIVQSFLYRSLHKLFSVVFSVVRIVQSFLYRFFHCLVIPLTFKGVFCGTDCAVIPLTFFIQRCFLWYGLFSHFSDVLYTNVFSVVWIVQSFLYRSLHKGVFCGTDCSVIPLSFITQRCFLWYGLSSHSSDVHYTKVFFCGTDCSVILTFFTQMCFMWYGLFSHSSIVHFLWYGLFSHSSIVHYKRFFCGTDCSVIPLTFITQRCFSVVRIFSHSSIVHCTKMFSVVRIVQSFLYRSLQKCFHGKVYRFSVVRIVQSFLSTFFFIVHYKRCFLWYGLFSHSSIVHYTKVFSVVFSLVRIVQSFLYRSLHKLFFCGGKGLFCFSVVFLWYGLFSHSSIVHYTKVFSVVRIVQSFLYRSFQKVFSVVRIVQSFLYRSLHKGVFLWYGLFSHSSDVHYTKVFSVVWIVQSFFYRSLHKGVFCGMDCSVIPLSFITQRCFLWYGLFSHSSDVHYTKVFLWYGSHSSDVVFKGVLVRIVQSFLYRSLHKRCFLWYGLFSQVHFVFCGTDCSVIPLTFFSHSSIVHYTKVFSVGDWIVLYKIPLSFIPLSFKGLFSVVRIVQSFLYRSLHKGLFCGTDCSVITLTFITQRCFLWYGLFSHSSIVHYTKVFSVIWIVQSFLYRSLHKGVFCGTDCSVIPLTFFIQRCFLWYGLFSHSSDVHYTKVFSVVWIRSLHLVIPLVFFLWIIVHYTRSFLWYGLFSHSSIVHFTSFFCGMDCSVIPLSFITVVRKGSLYKGVFCGTDCSVIPLTFFTKGVFCGMDCSVIPLSFITQRCFLCHSSIVHYTKVQSFFSLVRCFLWYGLFSHSSIVHYTKVFFCGTDCSVIPQRFFRSLHKGHFSVVRIVQSFLYRSLHKGVFCGTDCSVIPLSFITQRCFLWYGLFSHSSDVLYTKVFSVVRIVQSFLYRSLHKGVFCGTDCSVIPLTFITQRCFLWYGLFSHSSIVHYTKVFSVVRIVQSFLYRSLHKGLFCGTDCSVIPLSLITQKVFSVVRIVQSFL</sequence>
<evidence type="ECO:0000256" key="1">
    <source>
        <dbReference type="SAM" id="Phobius"/>
    </source>
</evidence>
<feature type="transmembrane region" description="Helical" evidence="1">
    <location>
        <begin position="1251"/>
        <end position="1273"/>
    </location>
</feature>
<organism evidence="2 3">
    <name type="scientific">Acanthosepion pharaonis</name>
    <name type="common">Pharaoh cuttlefish</name>
    <name type="synonym">Sepia pharaonis</name>
    <dbReference type="NCBI Taxonomy" id="158019"/>
    <lineage>
        <taxon>Eukaryota</taxon>
        <taxon>Metazoa</taxon>
        <taxon>Spiralia</taxon>
        <taxon>Lophotrochozoa</taxon>
        <taxon>Mollusca</taxon>
        <taxon>Cephalopoda</taxon>
        <taxon>Coleoidea</taxon>
        <taxon>Decapodiformes</taxon>
        <taxon>Sepiida</taxon>
        <taxon>Sepiina</taxon>
        <taxon>Sepiidae</taxon>
        <taxon>Acanthosepion</taxon>
    </lineage>
</organism>
<keyword evidence="1" id="KW-0472">Membrane</keyword>
<feature type="transmembrane region" description="Helical" evidence="1">
    <location>
        <begin position="1215"/>
        <end position="1239"/>
    </location>
</feature>
<feature type="transmembrane region" description="Helical" evidence="1">
    <location>
        <begin position="1079"/>
        <end position="1105"/>
    </location>
</feature>
<evidence type="ECO:0000313" key="3">
    <source>
        <dbReference type="Proteomes" id="UP000597762"/>
    </source>
</evidence>
<keyword evidence="1" id="KW-0812">Transmembrane</keyword>
<gene>
    <name evidence="2" type="ORF">SPHA_32709</name>
</gene>
<protein>
    <submittedName>
        <fullName evidence="2">Uncharacterized protein</fullName>
    </submittedName>
</protein>
<feature type="transmembrane region" description="Helical" evidence="1">
    <location>
        <begin position="904"/>
        <end position="924"/>
    </location>
</feature>
<evidence type="ECO:0000313" key="2">
    <source>
        <dbReference type="EMBL" id="CAE1261412.1"/>
    </source>
</evidence>
<dbReference type="Proteomes" id="UP000597762">
    <property type="component" value="Unassembled WGS sequence"/>
</dbReference>
<feature type="transmembrane region" description="Helical" evidence="1">
    <location>
        <begin position="839"/>
        <end position="859"/>
    </location>
</feature>
<dbReference type="EMBL" id="CAHIKZ030001367">
    <property type="protein sequence ID" value="CAE1261412.1"/>
    <property type="molecule type" value="Genomic_DNA"/>
</dbReference>
<feature type="transmembrane region" description="Helical" evidence="1">
    <location>
        <begin position="749"/>
        <end position="769"/>
    </location>
</feature>
<keyword evidence="1" id="KW-1133">Transmembrane helix</keyword>
<proteinExistence type="predicted"/>
<comment type="caution">
    <text evidence="2">The sequence shown here is derived from an EMBL/GenBank/DDBJ whole genome shotgun (WGS) entry which is preliminary data.</text>
</comment>
<accession>A0A812CEF6</accession>